<evidence type="ECO:0000259" key="7">
    <source>
        <dbReference type="PROSITE" id="PS50835"/>
    </source>
</evidence>
<name>A0A6F9DNM6_9ASCI</name>
<dbReference type="Pfam" id="PF07679">
    <property type="entry name" value="I-set"/>
    <property type="match status" value="1"/>
</dbReference>
<dbReference type="Gene3D" id="2.30.42.10">
    <property type="match status" value="1"/>
</dbReference>
<evidence type="ECO:0000256" key="1">
    <source>
        <dbReference type="ARBA" id="ARBA00004496"/>
    </source>
</evidence>
<dbReference type="InterPro" id="IPR013098">
    <property type="entry name" value="Ig_I-set"/>
</dbReference>
<feature type="compositionally biased region" description="Polar residues" evidence="5">
    <location>
        <begin position="367"/>
        <end position="380"/>
    </location>
</feature>
<dbReference type="GO" id="GO:0051371">
    <property type="term" value="F:muscle alpha-actinin binding"/>
    <property type="evidence" value="ECO:0007669"/>
    <property type="project" value="TreeGrafter"/>
</dbReference>
<dbReference type="GO" id="GO:0030036">
    <property type="term" value="P:actin cytoskeleton organization"/>
    <property type="evidence" value="ECO:0007669"/>
    <property type="project" value="TreeGrafter"/>
</dbReference>
<organism evidence="8">
    <name type="scientific">Phallusia mammillata</name>
    <dbReference type="NCBI Taxonomy" id="59560"/>
    <lineage>
        <taxon>Eukaryota</taxon>
        <taxon>Metazoa</taxon>
        <taxon>Chordata</taxon>
        <taxon>Tunicata</taxon>
        <taxon>Ascidiacea</taxon>
        <taxon>Phlebobranchia</taxon>
        <taxon>Ascidiidae</taxon>
        <taxon>Phallusia</taxon>
    </lineage>
</organism>
<dbReference type="InterPro" id="IPR001478">
    <property type="entry name" value="PDZ"/>
</dbReference>
<proteinExistence type="evidence at transcript level"/>
<keyword evidence="3" id="KW-0862">Zinc</keyword>
<keyword evidence="3" id="KW-0479">Metal-binding</keyword>
<dbReference type="InterPro" id="IPR003599">
    <property type="entry name" value="Ig_sub"/>
</dbReference>
<keyword evidence="4" id="KW-0393">Immunoglobulin domain</keyword>
<evidence type="ECO:0000256" key="3">
    <source>
        <dbReference type="ARBA" id="ARBA00023038"/>
    </source>
</evidence>
<dbReference type="SMART" id="SM00228">
    <property type="entry name" value="PDZ"/>
    <property type="match status" value="1"/>
</dbReference>
<dbReference type="InterPro" id="IPR007110">
    <property type="entry name" value="Ig-like_dom"/>
</dbReference>
<keyword evidence="2" id="KW-0963">Cytoplasm</keyword>
<feature type="compositionally biased region" description="Polar residues" evidence="5">
    <location>
        <begin position="330"/>
        <end position="346"/>
    </location>
</feature>
<dbReference type="SUPFAM" id="SSF50156">
    <property type="entry name" value="PDZ domain-like"/>
    <property type="match status" value="1"/>
</dbReference>
<feature type="region of interest" description="Disordered" evidence="5">
    <location>
        <begin position="82"/>
        <end position="109"/>
    </location>
</feature>
<feature type="region of interest" description="Disordered" evidence="5">
    <location>
        <begin position="165"/>
        <end position="214"/>
    </location>
</feature>
<feature type="compositionally biased region" description="Basic and acidic residues" evidence="5">
    <location>
        <begin position="390"/>
        <end position="400"/>
    </location>
</feature>
<evidence type="ECO:0000256" key="4">
    <source>
        <dbReference type="ARBA" id="ARBA00023319"/>
    </source>
</evidence>
<dbReference type="AlphaFoldDB" id="A0A6F9DNM6"/>
<sequence>MAVVITLTGGSPWGFKMKGGKDFHQPLAIAKVTAGGKASRSGVIEGYIIEKVNGDDFANLGHHEAQNKIKSAGATLTMHLSKPKTGGQAPAPYVTTVPEQPKPSVTYQPGETRYQKYEDAGNWQKEGTITQSPAMNKALVKPYKAPVRAEEKKAISITPEIKEMLEEEEKSKEEAPGSMKASEVKTWPSHDVSSSNGVLPSESAPPANGNADRSKAIGNIGKFFQGSAAPRYGEPTFAKALQDIAAPMGEPAVLEVRLGSNMPTPSVHWYHNNKPARESKEKDIRFLSNGPVHTVVLGELSPELLGTYTCTIMNKYGSKSSRCRVTVKTDGTNHQTTQQRSNSVPPSNVKDSKRVVASTSLGLYSSQNVKDSYQGQMKQSPTKDDNEESEVLKALREDAPQRTFHQPRSMKYLEESLLPESDDL</sequence>
<dbReference type="GO" id="GO:0003779">
    <property type="term" value="F:actin binding"/>
    <property type="evidence" value="ECO:0007669"/>
    <property type="project" value="TreeGrafter"/>
</dbReference>
<evidence type="ECO:0000259" key="6">
    <source>
        <dbReference type="PROSITE" id="PS50106"/>
    </source>
</evidence>
<protein>
    <submittedName>
        <fullName evidence="8">Palladin-like</fullName>
    </submittedName>
</protein>
<dbReference type="SUPFAM" id="SSF48726">
    <property type="entry name" value="Immunoglobulin"/>
    <property type="match status" value="1"/>
</dbReference>
<dbReference type="PANTHER" id="PTHR24214">
    <property type="entry name" value="PDZ AND LIM DOMAIN PROTEIN ZASP"/>
    <property type="match status" value="1"/>
</dbReference>
<feature type="domain" description="PDZ" evidence="6">
    <location>
        <begin position="2"/>
        <end position="84"/>
    </location>
</feature>
<dbReference type="EMBL" id="LR788778">
    <property type="protein sequence ID" value="CAB3264640.1"/>
    <property type="molecule type" value="mRNA"/>
</dbReference>
<dbReference type="Gene3D" id="2.60.40.10">
    <property type="entry name" value="Immunoglobulins"/>
    <property type="match status" value="1"/>
</dbReference>
<keyword evidence="3" id="KW-0440">LIM domain</keyword>
<reference evidence="8" key="1">
    <citation type="submission" date="2020-04" db="EMBL/GenBank/DDBJ databases">
        <authorList>
            <person name="Neveu A P."/>
        </authorList>
    </citation>
    <scope>NUCLEOTIDE SEQUENCE</scope>
    <source>
        <tissue evidence="8">Whole embryo</tissue>
    </source>
</reference>
<dbReference type="InterPro" id="IPR050604">
    <property type="entry name" value="PDZ-LIM_domain"/>
</dbReference>
<dbReference type="GO" id="GO:0001725">
    <property type="term" value="C:stress fiber"/>
    <property type="evidence" value="ECO:0007669"/>
    <property type="project" value="TreeGrafter"/>
</dbReference>
<dbReference type="CDD" id="cd06753">
    <property type="entry name" value="PDZ_PDLIM-like"/>
    <property type="match status" value="1"/>
</dbReference>
<accession>A0A6F9DNM6</accession>
<dbReference type="FunFam" id="2.30.42.10:FF:000055">
    <property type="entry name" value="PDZ and LIM domain protein 3"/>
    <property type="match status" value="1"/>
</dbReference>
<dbReference type="InterPro" id="IPR036179">
    <property type="entry name" value="Ig-like_dom_sf"/>
</dbReference>
<dbReference type="Pfam" id="PF00595">
    <property type="entry name" value="PDZ"/>
    <property type="match status" value="1"/>
</dbReference>
<dbReference type="FunFam" id="2.60.40.10:FF:000107">
    <property type="entry name" value="Myosin, light chain kinase a"/>
    <property type="match status" value="1"/>
</dbReference>
<dbReference type="InterPro" id="IPR036034">
    <property type="entry name" value="PDZ_sf"/>
</dbReference>
<feature type="region of interest" description="Disordered" evidence="5">
    <location>
        <begin position="367"/>
        <end position="424"/>
    </location>
</feature>
<comment type="subcellular location">
    <subcellularLocation>
        <location evidence="1">Cytoplasm</location>
    </subcellularLocation>
</comment>
<gene>
    <name evidence="8" type="primary">Palld-002</name>
</gene>
<evidence type="ECO:0000313" key="8">
    <source>
        <dbReference type="EMBL" id="CAB3264640.1"/>
    </source>
</evidence>
<feature type="domain" description="Ig-like" evidence="7">
    <location>
        <begin position="235"/>
        <end position="326"/>
    </location>
</feature>
<dbReference type="PANTHER" id="PTHR24214:SF38">
    <property type="entry name" value="PDZ AND LIM DOMAIN PROTEIN ZASP-RELATED"/>
    <property type="match status" value="1"/>
</dbReference>
<dbReference type="GO" id="GO:0031941">
    <property type="term" value="C:filamentous actin"/>
    <property type="evidence" value="ECO:0007669"/>
    <property type="project" value="TreeGrafter"/>
</dbReference>
<dbReference type="InterPro" id="IPR013783">
    <property type="entry name" value="Ig-like_fold"/>
</dbReference>
<feature type="compositionally biased region" description="Basic and acidic residues" evidence="5">
    <location>
        <begin position="165"/>
        <end position="175"/>
    </location>
</feature>
<feature type="compositionally biased region" description="Low complexity" evidence="5">
    <location>
        <begin position="415"/>
        <end position="424"/>
    </location>
</feature>
<dbReference type="GO" id="GO:0030018">
    <property type="term" value="C:Z disc"/>
    <property type="evidence" value="ECO:0007669"/>
    <property type="project" value="TreeGrafter"/>
</dbReference>
<dbReference type="GO" id="GO:0055013">
    <property type="term" value="P:cardiac muscle cell development"/>
    <property type="evidence" value="ECO:0007669"/>
    <property type="project" value="UniProtKB-ARBA"/>
</dbReference>
<dbReference type="PROSITE" id="PS50106">
    <property type="entry name" value="PDZ"/>
    <property type="match status" value="1"/>
</dbReference>
<dbReference type="PROSITE" id="PS50835">
    <property type="entry name" value="IG_LIKE"/>
    <property type="match status" value="1"/>
</dbReference>
<feature type="region of interest" description="Disordered" evidence="5">
    <location>
        <begin position="330"/>
        <end position="353"/>
    </location>
</feature>
<evidence type="ECO:0000256" key="5">
    <source>
        <dbReference type="SAM" id="MobiDB-lite"/>
    </source>
</evidence>
<dbReference type="SMART" id="SM00409">
    <property type="entry name" value="IG"/>
    <property type="match status" value="1"/>
</dbReference>
<dbReference type="GO" id="GO:0005912">
    <property type="term" value="C:adherens junction"/>
    <property type="evidence" value="ECO:0007669"/>
    <property type="project" value="TreeGrafter"/>
</dbReference>
<evidence type="ECO:0000256" key="2">
    <source>
        <dbReference type="ARBA" id="ARBA00022490"/>
    </source>
</evidence>